<dbReference type="GO" id="GO:0005524">
    <property type="term" value="F:ATP binding"/>
    <property type="evidence" value="ECO:0007669"/>
    <property type="project" value="UniProtKB-UniRule"/>
</dbReference>
<keyword evidence="12" id="KW-1185">Reference proteome</keyword>
<dbReference type="SMART" id="SM00220">
    <property type="entry name" value="S_TKc"/>
    <property type="match status" value="1"/>
</dbReference>
<keyword evidence="3" id="KW-0808">Transferase</keyword>
<dbReference type="PROSITE" id="PS50011">
    <property type="entry name" value="PROTEIN_KINASE_DOM"/>
    <property type="match status" value="1"/>
</dbReference>
<keyword evidence="9" id="KW-0472">Membrane</keyword>
<keyword evidence="5 11" id="KW-0418">Kinase</keyword>
<feature type="binding site" evidence="7">
    <location>
        <position position="44"/>
    </location>
    <ligand>
        <name>ATP</name>
        <dbReference type="ChEBI" id="CHEBI:30616"/>
    </ligand>
</feature>
<evidence type="ECO:0000256" key="7">
    <source>
        <dbReference type="PROSITE-ProRule" id="PRU10141"/>
    </source>
</evidence>
<feature type="compositionally biased region" description="Low complexity" evidence="8">
    <location>
        <begin position="342"/>
        <end position="359"/>
    </location>
</feature>
<accession>A0A852S233</accession>
<dbReference type="GO" id="GO:0004674">
    <property type="term" value="F:protein serine/threonine kinase activity"/>
    <property type="evidence" value="ECO:0007669"/>
    <property type="project" value="UniProtKB-KW"/>
</dbReference>
<protein>
    <recommendedName>
        <fullName evidence="1">non-specific serine/threonine protein kinase</fullName>
        <ecNumber evidence="1">2.7.11.1</ecNumber>
    </recommendedName>
</protein>
<dbReference type="Pfam" id="PF00069">
    <property type="entry name" value="Pkinase"/>
    <property type="match status" value="1"/>
</dbReference>
<sequence>MGDSEPRTGDWLGRYRLVEVLGRGGMGTVWRAHDPQLERDVALKVINPALGQDAEFRERFRREAVVLSRMDSAHVVAVFDHGEQDGAPYLVTQLVRGGDLSGVLGSRGALEPAYAVDLACQVLEGLADAHAIGVVHRDVKPSNVLLRDDGSTAYLCDFGIATSPGGELTRTGVLVGSAAYMAPERHSGDTGAAGVAGDVYSAGCLLWTMLTGTPPYVGTDAEVAMGHLRGPVPQVPGRGPFLDGLNAVLRRALAKDPRRRYPSARAMLADLTALRAGAPDGLVLPDVTAVRQPLDVPPAPASLRRRLVATTLVVVLVGLAVYVGSLLGGVDMTPSALTAQDPSTTTSAPATPTTAVPDPTATPSPSRTPRPRRSRPTHPDLVDPGPVEEPAPSADATRTAKPKRTPKPTPEPTRTPEPAPTFRCWTGSEVPASSACALPTGWQGAQWVFPGVASAPACKPWSLTASGYVEGWHCAAKTPDGTYRHLTVTRWSTAAAATGYYYGAYNPDKERVNQPWAGRDVVYGKRLGGFIGKAVYHSDRVYTHSGTNAWVFSAWANTSAKVQSMFAYVKFRNPTQFRGVPIR</sequence>
<organism evidence="11 12">
    <name type="scientific">Nocardioides kongjuensis</name>
    <dbReference type="NCBI Taxonomy" id="349522"/>
    <lineage>
        <taxon>Bacteria</taxon>
        <taxon>Bacillati</taxon>
        <taxon>Actinomycetota</taxon>
        <taxon>Actinomycetes</taxon>
        <taxon>Propionibacteriales</taxon>
        <taxon>Nocardioidaceae</taxon>
        <taxon>Nocardioides</taxon>
    </lineage>
</organism>
<evidence type="ECO:0000256" key="8">
    <source>
        <dbReference type="SAM" id="MobiDB-lite"/>
    </source>
</evidence>
<keyword evidence="9" id="KW-1133">Transmembrane helix</keyword>
<dbReference type="InterPro" id="IPR011009">
    <property type="entry name" value="Kinase-like_dom_sf"/>
</dbReference>
<dbReference type="InterPro" id="IPR008271">
    <property type="entry name" value="Ser/Thr_kinase_AS"/>
</dbReference>
<evidence type="ECO:0000313" key="12">
    <source>
        <dbReference type="Proteomes" id="UP000582231"/>
    </source>
</evidence>
<dbReference type="AlphaFoldDB" id="A0A852S233"/>
<evidence type="ECO:0000256" key="1">
    <source>
        <dbReference type="ARBA" id="ARBA00012513"/>
    </source>
</evidence>
<gene>
    <name evidence="11" type="ORF">BJ958_004428</name>
</gene>
<reference evidence="11 12" key="1">
    <citation type="submission" date="2020-07" db="EMBL/GenBank/DDBJ databases">
        <title>Sequencing the genomes of 1000 actinobacteria strains.</title>
        <authorList>
            <person name="Klenk H.-P."/>
        </authorList>
    </citation>
    <scope>NUCLEOTIDE SEQUENCE [LARGE SCALE GENOMIC DNA]</scope>
    <source>
        <strain evidence="11 12">DSM 19082</strain>
    </source>
</reference>
<evidence type="ECO:0000256" key="4">
    <source>
        <dbReference type="ARBA" id="ARBA00022741"/>
    </source>
</evidence>
<feature type="compositionally biased region" description="Pro residues" evidence="8">
    <location>
        <begin position="407"/>
        <end position="419"/>
    </location>
</feature>
<evidence type="ECO:0000256" key="9">
    <source>
        <dbReference type="SAM" id="Phobius"/>
    </source>
</evidence>
<keyword evidence="2 11" id="KW-0723">Serine/threonine-protein kinase</keyword>
<dbReference type="PANTHER" id="PTHR43289">
    <property type="entry name" value="MITOGEN-ACTIVATED PROTEIN KINASE KINASE KINASE 20-RELATED"/>
    <property type="match status" value="1"/>
</dbReference>
<dbReference type="InterPro" id="IPR000719">
    <property type="entry name" value="Prot_kinase_dom"/>
</dbReference>
<dbReference type="PROSITE" id="PS00107">
    <property type="entry name" value="PROTEIN_KINASE_ATP"/>
    <property type="match status" value="1"/>
</dbReference>
<dbReference type="EC" id="2.7.11.1" evidence="1"/>
<dbReference type="PROSITE" id="PS00108">
    <property type="entry name" value="PROTEIN_KINASE_ST"/>
    <property type="match status" value="1"/>
</dbReference>
<dbReference type="PANTHER" id="PTHR43289:SF6">
    <property type="entry name" value="SERINE_THREONINE-PROTEIN KINASE NEKL-3"/>
    <property type="match status" value="1"/>
</dbReference>
<dbReference type="Gene3D" id="3.30.200.20">
    <property type="entry name" value="Phosphorylase Kinase, domain 1"/>
    <property type="match status" value="1"/>
</dbReference>
<keyword evidence="4 7" id="KW-0547">Nucleotide-binding</keyword>
<dbReference type="InterPro" id="IPR017441">
    <property type="entry name" value="Protein_kinase_ATP_BS"/>
</dbReference>
<dbReference type="RefSeq" id="WP_179729000.1">
    <property type="nucleotide sequence ID" value="NZ_BAABEF010000001.1"/>
</dbReference>
<name>A0A852S233_9ACTN</name>
<evidence type="ECO:0000256" key="3">
    <source>
        <dbReference type="ARBA" id="ARBA00022679"/>
    </source>
</evidence>
<feature type="region of interest" description="Disordered" evidence="8">
    <location>
        <begin position="338"/>
        <end position="422"/>
    </location>
</feature>
<dbReference type="SUPFAM" id="SSF56112">
    <property type="entry name" value="Protein kinase-like (PK-like)"/>
    <property type="match status" value="1"/>
</dbReference>
<evidence type="ECO:0000313" key="11">
    <source>
        <dbReference type="EMBL" id="NYD32882.1"/>
    </source>
</evidence>
<dbReference type="EMBL" id="JACCBF010000001">
    <property type="protein sequence ID" value="NYD32882.1"/>
    <property type="molecule type" value="Genomic_DNA"/>
</dbReference>
<evidence type="ECO:0000256" key="2">
    <source>
        <dbReference type="ARBA" id="ARBA00022527"/>
    </source>
</evidence>
<feature type="domain" description="Protein kinase" evidence="10">
    <location>
        <begin position="15"/>
        <end position="274"/>
    </location>
</feature>
<evidence type="ECO:0000256" key="5">
    <source>
        <dbReference type="ARBA" id="ARBA00022777"/>
    </source>
</evidence>
<dbReference type="CDD" id="cd14014">
    <property type="entry name" value="STKc_PknB_like"/>
    <property type="match status" value="1"/>
</dbReference>
<keyword evidence="6 7" id="KW-0067">ATP-binding</keyword>
<comment type="caution">
    <text evidence="11">The sequence shown here is derived from an EMBL/GenBank/DDBJ whole genome shotgun (WGS) entry which is preliminary data.</text>
</comment>
<feature type="transmembrane region" description="Helical" evidence="9">
    <location>
        <begin position="307"/>
        <end position="330"/>
    </location>
</feature>
<keyword evidence="9" id="KW-0812">Transmembrane</keyword>
<proteinExistence type="predicted"/>
<evidence type="ECO:0000256" key="6">
    <source>
        <dbReference type="ARBA" id="ARBA00022840"/>
    </source>
</evidence>
<dbReference type="Proteomes" id="UP000582231">
    <property type="component" value="Unassembled WGS sequence"/>
</dbReference>
<dbReference type="Gene3D" id="1.10.510.10">
    <property type="entry name" value="Transferase(Phosphotransferase) domain 1"/>
    <property type="match status" value="1"/>
</dbReference>
<evidence type="ECO:0000259" key="10">
    <source>
        <dbReference type="PROSITE" id="PS50011"/>
    </source>
</evidence>